<evidence type="ECO:0008006" key="4">
    <source>
        <dbReference type="Google" id="ProtNLM"/>
    </source>
</evidence>
<reference evidence="3" key="1">
    <citation type="submission" date="2016-06" db="EMBL/GenBank/DDBJ databases">
        <title>Complete genome sequence of Actinoalloteichus fjordicus DSM 46855 (=ADI127-17), type strain of the new species Actinoalloteichus fjordicus.</title>
        <authorList>
            <person name="Ruckert C."/>
            <person name="Nouioui I."/>
            <person name="Willmese J."/>
            <person name="van Wezel G."/>
            <person name="Klenk H.-P."/>
            <person name="Kalinowski J."/>
            <person name="Zotchev S.B."/>
        </authorList>
    </citation>
    <scope>NUCLEOTIDE SEQUENCE [LARGE SCALE GENOMIC DNA]</scope>
    <source>
        <strain evidence="3">ADI127-7</strain>
    </source>
</reference>
<dbReference type="Proteomes" id="UP000185511">
    <property type="component" value="Chromosome"/>
</dbReference>
<feature type="region of interest" description="Disordered" evidence="1">
    <location>
        <begin position="523"/>
        <end position="571"/>
    </location>
</feature>
<organism evidence="2 3">
    <name type="scientific">Actinoalloteichus fjordicus</name>
    <dbReference type="NCBI Taxonomy" id="1612552"/>
    <lineage>
        <taxon>Bacteria</taxon>
        <taxon>Bacillati</taxon>
        <taxon>Actinomycetota</taxon>
        <taxon>Actinomycetes</taxon>
        <taxon>Pseudonocardiales</taxon>
        <taxon>Pseudonocardiaceae</taxon>
        <taxon>Actinoalloteichus</taxon>
    </lineage>
</organism>
<dbReference type="RefSeq" id="WP_198042998.1">
    <property type="nucleotide sequence ID" value="NZ_CP016076.1"/>
</dbReference>
<evidence type="ECO:0000313" key="3">
    <source>
        <dbReference type="Proteomes" id="UP000185511"/>
    </source>
</evidence>
<keyword evidence="3" id="KW-1185">Reference proteome</keyword>
<accession>A0AAC9LBE4</accession>
<dbReference type="SUPFAM" id="SSF75005">
    <property type="entry name" value="Arabinanase/levansucrase/invertase"/>
    <property type="match status" value="1"/>
</dbReference>
<gene>
    <name evidence="2" type="ORF">UA74_12155</name>
</gene>
<protein>
    <recommendedName>
        <fullName evidence="4">Beta-xylosidase</fullName>
    </recommendedName>
</protein>
<dbReference type="KEGG" id="acad:UA74_12155"/>
<feature type="compositionally biased region" description="Basic residues" evidence="1">
    <location>
        <begin position="562"/>
        <end position="571"/>
    </location>
</feature>
<proteinExistence type="predicted"/>
<dbReference type="EMBL" id="CP016076">
    <property type="protein sequence ID" value="APU14491.1"/>
    <property type="molecule type" value="Genomic_DNA"/>
</dbReference>
<sequence length="571" mass="59977">MRGSPVGGRAATRSTAAFPVALRVSALLLALVVIAGCTGAQGADRDGAVDQTDGWFTGDGADDAAGEAAELPEPAQLAVEGVRGNATPILAGDHRAPYNYGPTVLLDDGRYRAWWCSQLPGVGPPGDDVLYAEATEPGGPYAASTGSPAEAVFTGLPGAFDGMHTCDPSVLKVGDSYYLYYTGAAGDHNDGNGVGVAHSSDGITWSRLGDGKPVVSASYDVTRENTYGAGQPAAVFLDDWFYLMFTDTTGAAAGWNGAGQFVLRARDPLFTDGLQTLTEAGFVPATSTEDPRAFSVVDAFSADLMWVDALQSFVIAHQTESGTSLTFWDREFRGSPYERLVVEGPWREGPGLVREGGGHAPVSRDDPCGRVPLDVLRATTATSAPTDIAHYGLDVVAADGCRDARRAASVLNGFAVPAPDRTMDLVLGGERVRIERRSVAEKLAVGILEERVPAVEELPVVAEITAGLPAVHATDQPVGLVADDRLWLVGGQDVAELNGSRITEITPQEWAAHEHVRDLRRAATRPSGRHVGTRGSLPLAGPLTGPRRGDVRSGAGPSPSRAARRHGRIER</sequence>
<dbReference type="InterPro" id="IPR023296">
    <property type="entry name" value="Glyco_hydro_beta-prop_sf"/>
</dbReference>
<dbReference type="Gene3D" id="2.115.10.20">
    <property type="entry name" value="Glycosyl hydrolase domain, family 43"/>
    <property type="match status" value="1"/>
</dbReference>
<evidence type="ECO:0000256" key="1">
    <source>
        <dbReference type="SAM" id="MobiDB-lite"/>
    </source>
</evidence>
<name>A0AAC9LBE4_9PSEU</name>
<dbReference type="AlphaFoldDB" id="A0AAC9LBE4"/>
<evidence type="ECO:0000313" key="2">
    <source>
        <dbReference type="EMBL" id="APU14491.1"/>
    </source>
</evidence>